<dbReference type="CDD" id="cd00156">
    <property type="entry name" value="REC"/>
    <property type="match status" value="1"/>
</dbReference>
<evidence type="ECO:0000256" key="1">
    <source>
        <dbReference type="ARBA" id="ARBA00000085"/>
    </source>
</evidence>
<evidence type="ECO:0000256" key="3">
    <source>
        <dbReference type="ARBA" id="ARBA00022553"/>
    </source>
</evidence>
<dbReference type="InterPro" id="IPR035965">
    <property type="entry name" value="PAS-like_dom_sf"/>
</dbReference>
<keyword evidence="4" id="KW-0808">Transferase</keyword>
<dbReference type="InterPro" id="IPR003594">
    <property type="entry name" value="HATPase_dom"/>
</dbReference>
<evidence type="ECO:0000259" key="10">
    <source>
        <dbReference type="PROSITE" id="PS50109"/>
    </source>
</evidence>
<dbReference type="CDD" id="cd18161">
    <property type="entry name" value="REC_hyHK_blue-like"/>
    <property type="match status" value="1"/>
</dbReference>
<keyword evidence="8" id="KW-0902">Two-component regulatory system</keyword>
<evidence type="ECO:0000256" key="5">
    <source>
        <dbReference type="ARBA" id="ARBA00022741"/>
    </source>
</evidence>
<dbReference type="SMART" id="SM00448">
    <property type="entry name" value="REC"/>
    <property type="match status" value="2"/>
</dbReference>
<dbReference type="InterPro" id="IPR013656">
    <property type="entry name" value="PAS_4"/>
</dbReference>
<feature type="domain" description="Response regulatory" evidence="11">
    <location>
        <begin position="766"/>
        <end position="882"/>
    </location>
</feature>
<evidence type="ECO:0000256" key="7">
    <source>
        <dbReference type="ARBA" id="ARBA00022840"/>
    </source>
</evidence>
<dbReference type="SMART" id="SM00065">
    <property type="entry name" value="GAF"/>
    <property type="match status" value="1"/>
</dbReference>
<dbReference type="InterPro" id="IPR000700">
    <property type="entry name" value="PAS-assoc_C"/>
</dbReference>
<keyword evidence="6" id="KW-0418">Kinase</keyword>
<comment type="catalytic activity">
    <reaction evidence="1">
        <text>ATP + protein L-histidine = ADP + protein N-phospho-L-histidine.</text>
        <dbReference type="EC" id="2.7.13.3"/>
    </reaction>
</comment>
<dbReference type="PRINTS" id="PR00344">
    <property type="entry name" value="BCTRLSENSOR"/>
</dbReference>
<evidence type="ECO:0000256" key="6">
    <source>
        <dbReference type="ARBA" id="ARBA00022777"/>
    </source>
</evidence>
<keyword evidence="3 9" id="KW-0597">Phosphoprotein</keyword>
<keyword evidence="7" id="KW-0067">ATP-binding</keyword>
<protein>
    <recommendedName>
        <fullName evidence="2">histidine kinase</fullName>
        <ecNumber evidence="2">2.7.13.3</ecNumber>
    </recommendedName>
</protein>
<dbReference type="InterPro" id="IPR003661">
    <property type="entry name" value="HisK_dim/P_dom"/>
</dbReference>
<comment type="caution">
    <text evidence="13">The sequence shown here is derived from an EMBL/GenBank/DDBJ whole genome shotgun (WGS) entry which is preliminary data.</text>
</comment>
<dbReference type="PROSITE" id="PS50113">
    <property type="entry name" value="PAC"/>
    <property type="match status" value="2"/>
</dbReference>
<dbReference type="PANTHER" id="PTHR43065">
    <property type="entry name" value="SENSOR HISTIDINE KINASE"/>
    <property type="match status" value="1"/>
</dbReference>
<feature type="domain" description="PAC" evidence="12">
    <location>
        <begin position="111"/>
        <end position="164"/>
    </location>
</feature>
<gene>
    <name evidence="13" type="ORF">E2F50_22045</name>
</gene>
<feature type="domain" description="Histidine kinase" evidence="10">
    <location>
        <begin position="523"/>
        <end position="746"/>
    </location>
</feature>
<dbReference type="Pfam" id="PF02518">
    <property type="entry name" value="HATPase_c"/>
    <property type="match status" value="1"/>
</dbReference>
<dbReference type="SMART" id="SM00091">
    <property type="entry name" value="PAS"/>
    <property type="match status" value="1"/>
</dbReference>
<organism evidence="13 14">
    <name type="scientific">Rhizobium deserti</name>
    <dbReference type="NCBI Taxonomy" id="2547961"/>
    <lineage>
        <taxon>Bacteria</taxon>
        <taxon>Pseudomonadati</taxon>
        <taxon>Pseudomonadota</taxon>
        <taxon>Alphaproteobacteria</taxon>
        <taxon>Hyphomicrobiales</taxon>
        <taxon>Rhizobiaceae</taxon>
        <taxon>Rhizobium/Agrobacterium group</taxon>
        <taxon>Rhizobium</taxon>
    </lineage>
</organism>
<dbReference type="SMART" id="SM00388">
    <property type="entry name" value="HisKA"/>
    <property type="match status" value="1"/>
</dbReference>
<evidence type="ECO:0000259" key="12">
    <source>
        <dbReference type="PROSITE" id="PS50113"/>
    </source>
</evidence>
<dbReference type="InterPro" id="IPR036097">
    <property type="entry name" value="HisK_dim/P_sf"/>
</dbReference>
<dbReference type="AlphaFoldDB" id="A0A4R5U6J8"/>
<dbReference type="PANTHER" id="PTHR43065:SF46">
    <property type="entry name" value="C4-DICARBOXYLATE TRANSPORT SENSOR PROTEIN DCTB"/>
    <property type="match status" value="1"/>
</dbReference>
<dbReference type="CDD" id="cd16919">
    <property type="entry name" value="HATPase_CckA-like"/>
    <property type="match status" value="1"/>
</dbReference>
<dbReference type="InterPro" id="IPR003018">
    <property type="entry name" value="GAF"/>
</dbReference>
<evidence type="ECO:0000256" key="8">
    <source>
        <dbReference type="ARBA" id="ARBA00023012"/>
    </source>
</evidence>
<dbReference type="SUPFAM" id="SSF55785">
    <property type="entry name" value="PYP-like sensor domain (PAS domain)"/>
    <property type="match status" value="2"/>
</dbReference>
<dbReference type="Gene3D" id="1.10.287.130">
    <property type="match status" value="1"/>
</dbReference>
<dbReference type="CDD" id="cd00082">
    <property type="entry name" value="HisKA"/>
    <property type="match status" value="1"/>
</dbReference>
<evidence type="ECO:0000256" key="4">
    <source>
        <dbReference type="ARBA" id="ARBA00022679"/>
    </source>
</evidence>
<dbReference type="Pfam" id="PF08448">
    <property type="entry name" value="PAS_4"/>
    <property type="match status" value="2"/>
</dbReference>
<dbReference type="InterPro" id="IPR001789">
    <property type="entry name" value="Sig_transdc_resp-reg_receiver"/>
</dbReference>
<dbReference type="InterPro" id="IPR036890">
    <property type="entry name" value="HATPase_C_sf"/>
</dbReference>
<dbReference type="SUPFAM" id="SSF55781">
    <property type="entry name" value="GAF domain-like"/>
    <property type="match status" value="1"/>
</dbReference>
<dbReference type="EC" id="2.7.13.3" evidence="2"/>
<keyword evidence="14" id="KW-1185">Reference proteome</keyword>
<dbReference type="SUPFAM" id="SSF47384">
    <property type="entry name" value="Homodimeric domain of signal transducing histidine kinase"/>
    <property type="match status" value="1"/>
</dbReference>
<dbReference type="Gene3D" id="3.30.565.10">
    <property type="entry name" value="Histidine kinase-like ATPase, C-terminal domain"/>
    <property type="match status" value="1"/>
</dbReference>
<dbReference type="InterPro" id="IPR029016">
    <property type="entry name" value="GAF-like_dom_sf"/>
</dbReference>
<dbReference type="Pfam" id="PF13185">
    <property type="entry name" value="GAF_2"/>
    <property type="match status" value="1"/>
</dbReference>
<accession>A0A4R5U6J8</accession>
<dbReference type="InterPro" id="IPR011006">
    <property type="entry name" value="CheY-like_superfamily"/>
</dbReference>
<feature type="domain" description="Response regulatory" evidence="11">
    <location>
        <begin position="915"/>
        <end position="1026"/>
    </location>
</feature>
<evidence type="ECO:0000256" key="9">
    <source>
        <dbReference type="PROSITE-ProRule" id="PRU00169"/>
    </source>
</evidence>
<dbReference type="Proteomes" id="UP000295238">
    <property type="component" value="Unassembled WGS sequence"/>
</dbReference>
<dbReference type="Gene3D" id="3.30.450.40">
    <property type="match status" value="1"/>
</dbReference>
<proteinExistence type="predicted"/>
<reference evidence="13 14" key="1">
    <citation type="submission" date="2019-03" db="EMBL/GenBank/DDBJ databases">
        <title>Rhizobium sp. nov., an bacterium isolated from biocrust in Mu Us Desert.</title>
        <authorList>
            <person name="Lixiong L."/>
        </authorList>
    </citation>
    <scope>NUCLEOTIDE SEQUENCE [LARGE SCALE GENOMIC DNA]</scope>
    <source>
        <strain evidence="13 14">SPY-1</strain>
    </source>
</reference>
<sequence length="1029" mass="112599">MNDAFDFLAHKGELANLIASFDWGSTSVGPVETWPQTIRTVVALMLQSPVPIVTLWGDDGVMIYNDAYSVFAGGRHPQLLGSKVREGWPEVADFNGNVMKVVLSGRTLAYADQELILHRTGRPEQVWMNLDYSPIIDEGGKPCGVMAVVVETTDKVKAERRLRGEQDRLMRMFEQAPGFMALLAGPEHRFEMANDAYLHFIGKKRDAVIGKKLMKALPELKGQGYREHLDDVLETASPYHGRGSIVRLERDGVMEDRIVDFVFQPVLADDGNAIGIFIQGHDVTEQHAAEDALRRETRLLGVLNKLGSDIAAELDLEKLVEKVTEAGVALTGAQFGAFFYNVLNEKGESYVLYSLAGVAREHFSKFPMPRNTKVFSPTFKGEGVVRSDDITKDPRYGKSDPHYGMPAGHLPVCSYLAVPVRSRSGEVIGGLFFGHEKPGVFKQEHEDLILGAAGFAAVAVDNARLFQAAERELSERRRAEALLQEANTGLEARVEHEVAERTRTEQALRQSQKMEAIGQLTGGVAHDFNNLLQVVSGNLQLLTKDLAGNAAAQKKVANALEGVARGSKLASQLLSFGRRQPLEPKVVNIGRFVSGIEELLRRALGEEVEIEMIRSGGLWNTMVDVVQVENALLNLAINARDAMNGSGKLTIEVGNSFLDDEYARLHQDVEAGQYVMLAVSDTGSGMPPDVMAKVFDPFYTTKPVGKGTGLGLSMVYGFVKQSGGHIKLYSEVGEGTTVKLYFPRSLQEEDTVVVADHGPIVGGTETILVAEDDEQVRNTVVAMLTDLGYNVLKAKDAGSALTIFESGIPIDLLFTDVVMPGPLKSSEMARQAKERMPDLAVLFTSGYTENSIVHGGRLDPGVELLSKPYSREALARKIRHVINNGKQVRRALEQKAREPLPEKEAAPVNRAAGKRILLVEDNELIRMTTSDMLEELGCSVFEAGSAEKALTILSDEQIDVVVTDLGLPGMSGEDFSREVRRRWPEIGIIFATGMNKAPELDNQSRTALLPKPHGVEELRQALEAVVGDG</sequence>
<feature type="modified residue" description="4-aspartylphosphate" evidence="9">
    <location>
        <position position="964"/>
    </location>
</feature>
<evidence type="ECO:0000259" key="11">
    <source>
        <dbReference type="PROSITE" id="PS50110"/>
    </source>
</evidence>
<dbReference type="SUPFAM" id="SSF52172">
    <property type="entry name" value="CheY-like"/>
    <property type="match status" value="2"/>
</dbReference>
<keyword evidence="5" id="KW-0547">Nucleotide-binding</keyword>
<dbReference type="RefSeq" id="WP_133318346.1">
    <property type="nucleotide sequence ID" value="NZ_SMTL01000009.1"/>
</dbReference>
<dbReference type="PROSITE" id="PS50110">
    <property type="entry name" value="RESPONSE_REGULATORY"/>
    <property type="match status" value="2"/>
</dbReference>
<dbReference type="Gene3D" id="3.30.450.20">
    <property type="entry name" value="PAS domain"/>
    <property type="match status" value="2"/>
</dbReference>
<dbReference type="Pfam" id="PF00072">
    <property type="entry name" value="Response_reg"/>
    <property type="match status" value="2"/>
</dbReference>
<evidence type="ECO:0000313" key="14">
    <source>
        <dbReference type="Proteomes" id="UP000295238"/>
    </source>
</evidence>
<name>A0A4R5U6J8_9HYPH</name>
<dbReference type="NCBIfam" id="TIGR00229">
    <property type="entry name" value="sensory_box"/>
    <property type="match status" value="2"/>
</dbReference>
<evidence type="ECO:0000313" key="13">
    <source>
        <dbReference type="EMBL" id="TDK29880.1"/>
    </source>
</evidence>
<dbReference type="InterPro" id="IPR000014">
    <property type="entry name" value="PAS"/>
</dbReference>
<dbReference type="PROSITE" id="PS50109">
    <property type="entry name" value="HIS_KIN"/>
    <property type="match status" value="1"/>
</dbReference>
<dbReference type="GO" id="GO:0000155">
    <property type="term" value="F:phosphorelay sensor kinase activity"/>
    <property type="evidence" value="ECO:0007669"/>
    <property type="project" value="InterPro"/>
</dbReference>
<feature type="modified residue" description="4-aspartylphosphate" evidence="9">
    <location>
        <position position="816"/>
    </location>
</feature>
<dbReference type="SUPFAM" id="SSF55874">
    <property type="entry name" value="ATPase domain of HSP90 chaperone/DNA topoisomerase II/histidine kinase"/>
    <property type="match status" value="1"/>
</dbReference>
<dbReference type="InterPro" id="IPR005467">
    <property type="entry name" value="His_kinase_dom"/>
</dbReference>
<dbReference type="Gene3D" id="3.40.50.2300">
    <property type="match status" value="2"/>
</dbReference>
<feature type="domain" description="PAC" evidence="12">
    <location>
        <begin position="239"/>
        <end position="295"/>
    </location>
</feature>
<dbReference type="InterPro" id="IPR004358">
    <property type="entry name" value="Sig_transdc_His_kin-like_C"/>
</dbReference>
<dbReference type="EMBL" id="SMTL01000009">
    <property type="protein sequence ID" value="TDK29880.1"/>
    <property type="molecule type" value="Genomic_DNA"/>
</dbReference>
<evidence type="ECO:0000256" key="2">
    <source>
        <dbReference type="ARBA" id="ARBA00012438"/>
    </source>
</evidence>
<dbReference type="SMART" id="SM00387">
    <property type="entry name" value="HATPase_c"/>
    <property type="match status" value="1"/>
</dbReference>
<dbReference type="GO" id="GO:0005524">
    <property type="term" value="F:ATP binding"/>
    <property type="evidence" value="ECO:0007669"/>
    <property type="project" value="UniProtKB-KW"/>
</dbReference>